<accession>A0A6J0LHY2</accession>
<keyword evidence="9" id="KW-1185">Reference proteome</keyword>
<dbReference type="InterPro" id="IPR023674">
    <property type="entry name" value="Ribosomal_uL1-like"/>
</dbReference>
<dbReference type="GO" id="GO:0003735">
    <property type="term" value="F:structural constituent of ribosome"/>
    <property type="evidence" value="ECO:0007669"/>
    <property type="project" value="InterPro"/>
</dbReference>
<dbReference type="FunFam" id="3.40.50.790:FF:000001">
    <property type="entry name" value="50S ribosomal protein L1"/>
    <property type="match status" value="1"/>
</dbReference>
<dbReference type="AlphaFoldDB" id="A0A6J0LHY2"/>
<proteinExistence type="inferred from homology"/>
<keyword evidence="5 7" id="KW-0687">Ribonucleoprotein</keyword>
<dbReference type="HAMAP" id="MF_01318_B">
    <property type="entry name" value="Ribosomal_uL1_B"/>
    <property type="match status" value="1"/>
</dbReference>
<evidence type="ECO:0000256" key="1">
    <source>
        <dbReference type="ARBA" id="ARBA00010531"/>
    </source>
</evidence>
<dbReference type="Pfam" id="PF00687">
    <property type="entry name" value="Ribosomal_L1"/>
    <property type="match status" value="1"/>
</dbReference>
<dbReference type="NCBIfam" id="TIGR01169">
    <property type="entry name" value="rplA_bact"/>
    <property type="match status" value="1"/>
</dbReference>
<dbReference type="SUPFAM" id="SSF56808">
    <property type="entry name" value="Ribosomal protein L1"/>
    <property type="match status" value="1"/>
</dbReference>
<reference evidence="9" key="1">
    <citation type="journal article" date="2019" name="Database">
        <title>The radish genome database (RadishGD): an integrated information resource for radish genomics.</title>
        <authorList>
            <person name="Yu H.J."/>
            <person name="Baek S."/>
            <person name="Lee Y.J."/>
            <person name="Cho A."/>
            <person name="Mun J.H."/>
        </authorList>
    </citation>
    <scope>NUCLEOTIDE SEQUENCE [LARGE SCALE GENOMIC DNA]</scope>
    <source>
        <strain evidence="9">cv. WK10039</strain>
    </source>
</reference>
<evidence type="ECO:0000256" key="3">
    <source>
        <dbReference type="ARBA" id="ARBA00022884"/>
    </source>
</evidence>
<dbReference type="Proteomes" id="UP000504610">
    <property type="component" value="Chromosome 4"/>
</dbReference>
<evidence type="ECO:0000313" key="9">
    <source>
        <dbReference type="Proteomes" id="UP000504610"/>
    </source>
</evidence>
<dbReference type="CDD" id="cd00403">
    <property type="entry name" value="Ribosomal_L1"/>
    <property type="match status" value="1"/>
</dbReference>
<dbReference type="InterPro" id="IPR028364">
    <property type="entry name" value="Ribosomal_uL1/biogenesis"/>
</dbReference>
<dbReference type="RefSeq" id="XP_018459627.1">
    <property type="nucleotide sequence ID" value="XM_018604125.2"/>
</dbReference>
<dbReference type="InterPro" id="IPR023673">
    <property type="entry name" value="Ribosomal_uL1_CS"/>
</dbReference>
<evidence type="ECO:0000256" key="8">
    <source>
        <dbReference type="SAM" id="MobiDB-lite"/>
    </source>
</evidence>
<evidence type="ECO:0000256" key="6">
    <source>
        <dbReference type="ARBA" id="ARBA00057875"/>
    </source>
</evidence>
<evidence type="ECO:0000256" key="7">
    <source>
        <dbReference type="RuleBase" id="RU000659"/>
    </source>
</evidence>
<dbReference type="OrthoDB" id="1747252at2759"/>
<keyword evidence="3" id="KW-0694">RNA-binding</keyword>
<dbReference type="PROSITE" id="PS01199">
    <property type="entry name" value="RIBOSOMAL_L1"/>
    <property type="match status" value="1"/>
</dbReference>
<dbReference type="GO" id="GO:0015934">
    <property type="term" value="C:large ribosomal subunit"/>
    <property type="evidence" value="ECO:0007669"/>
    <property type="project" value="InterPro"/>
</dbReference>
<comment type="function">
    <text evidence="6">This protein binds directly to 23S ribosomal RNA.</text>
</comment>
<dbReference type="PANTHER" id="PTHR36427:SF3">
    <property type="entry name" value="LARGE RIBOSOMAL SUBUNIT PROTEIN UL1M"/>
    <property type="match status" value="1"/>
</dbReference>
<keyword evidence="2" id="KW-0699">rRNA-binding</keyword>
<dbReference type="GO" id="GO:0006412">
    <property type="term" value="P:translation"/>
    <property type="evidence" value="ECO:0007669"/>
    <property type="project" value="InterPro"/>
</dbReference>
<dbReference type="GO" id="GO:0019843">
    <property type="term" value="F:rRNA binding"/>
    <property type="evidence" value="ECO:0007669"/>
    <property type="project" value="UniProtKB-KW"/>
</dbReference>
<dbReference type="InterPro" id="IPR005878">
    <property type="entry name" value="Ribosom_uL1_bac-type"/>
</dbReference>
<evidence type="ECO:0000256" key="2">
    <source>
        <dbReference type="ARBA" id="ARBA00022730"/>
    </source>
</evidence>
<reference evidence="10" key="2">
    <citation type="submission" date="2025-08" db="UniProtKB">
        <authorList>
            <consortium name="RefSeq"/>
        </authorList>
    </citation>
    <scope>IDENTIFICATION</scope>
    <source>
        <tissue evidence="10">Leaf</tissue>
    </source>
</reference>
<dbReference type="KEGG" id="rsz:108830532"/>
<sequence>MAVCATHSSALMIAYAASKDLTIPSLFSYANPRPNNLSVALCPPLVLLGARRGSNRSFPVVVSAVAAEADVDTEEDAEQNEATSTATAVLDPPKPKKGKAALLLKRDRTRSKRFLEIQKLRETKKEYDVKTAVSLLKQTANTRFVESVEAHFRLNIDPKYNDQQLRATVSLPKGTGQTVKVAVLAQGEKVDEAKNAGADIVGSDDLIEQIKGGFMEFDKLIASPDMMVKVAGLGKILGPRGLMPNPKAGTVTANIPQAIEEFKKGKVEFRADKTGIVHIPFGKVNFTEEDLLVNFLAAVKSVETNKPKGAKGVYWKSAHICSSMGPSIKLNIREMIDFKP</sequence>
<evidence type="ECO:0000313" key="10">
    <source>
        <dbReference type="RefSeq" id="XP_018459627.1"/>
    </source>
</evidence>
<protein>
    <recommendedName>
        <fullName evidence="7">Ribosomal protein</fullName>
    </recommendedName>
</protein>
<dbReference type="Gene3D" id="3.40.50.790">
    <property type="match status" value="1"/>
</dbReference>
<keyword evidence="4 7" id="KW-0689">Ribosomal protein</keyword>
<dbReference type="GeneID" id="108830532"/>
<evidence type="ECO:0000256" key="5">
    <source>
        <dbReference type="ARBA" id="ARBA00023274"/>
    </source>
</evidence>
<dbReference type="Gene3D" id="3.30.190.20">
    <property type="match status" value="1"/>
</dbReference>
<name>A0A6J0LHY2_RAPSA</name>
<feature type="region of interest" description="Disordered" evidence="8">
    <location>
        <begin position="72"/>
        <end position="97"/>
    </location>
</feature>
<organism evidence="9 10">
    <name type="scientific">Raphanus sativus</name>
    <name type="common">Radish</name>
    <name type="synonym">Raphanus raphanistrum var. sativus</name>
    <dbReference type="NCBI Taxonomy" id="3726"/>
    <lineage>
        <taxon>Eukaryota</taxon>
        <taxon>Viridiplantae</taxon>
        <taxon>Streptophyta</taxon>
        <taxon>Embryophyta</taxon>
        <taxon>Tracheophyta</taxon>
        <taxon>Spermatophyta</taxon>
        <taxon>Magnoliopsida</taxon>
        <taxon>eudicotyledons</taxon>
        <taxon>Gunneridae</taxon>
        <taxon>Pentapetalae</taxon>
        <taxon>rosids</taxon>
        <taxon>malvids</taxon>
        <taxon>Brassicales</taxon>
        <taxon>Brassicaceae</taxon>
        <taxon>Brassiceae</taxon>
        <taxon>Raphanus</taxon>
    </lineage>
</organism>
<comment type="similarity">
    <text evidence="1 7">Belongs to the universal ribosomal protein uL1 family.</text>
</comment>
<gene>
    <name evidence="10" type="primary">LOC108830532</name>
</gene>
<evidence type="ECO:0000256" key="4">
    <source>
        <dbReference type="ARBA" id="ARBA00022980"/>
    </source>
</evidence>
<dbReference type="InterPro" id="IPR016095">
    <property type="entry name" value="Ribosomal_uL1_3-a/b-sand"/>
</dbReference>
<dbReference type="PANTHER" id="PTHR36427">
    <property type="entry name" value="54S RIBOSOMAL PROTEIN L1, MITOCHONDRIAL"/>
    <property type="match status" value="1"/>
</dbReference>